<dbReference type="EMBL" id="FXAT01000005">
    <property type="protein sequence ID" value="SMG49013.1"/>
    <property type="molecule type" value="Genomic_DNA"/>
</dbReference>
<dbReference type="STRING" id="1515439.SAMN06265784_10580"/>
<dbReference type="AlphaFoldDB" id="A0A1X7L6L3"/>
<organism evidence="1 2">
    <name type="scientific">Paraburkholderia susongensis</name>
    <dbReference type="NCBI Taxonomy" id="1515439"/>
    <lineage>
        <taxon>Bacteria</taxon>
        <taxon>Pseudomonadati</taxon>
        <taxon>Pseudomonadota</taxon>
        <taxon>Betaproteobacteria</taxon>
        <taxon>Burkholderiales</taxon>
        <taxon>Burkholderiaceae</taxon>
        <taxon>Paraburkholderia</taxon>
    </lineage>
</organism>
<keyword evidence="2" id="KW-1185">Reference proteome</keyword>
<sequence length="98" mass="10489">MFRARRHKAAARRFFEKAIGQNGSPEMVTIDKSGSSLAALNVVNAVNAEREMPVTVCQDCARGIPGGIELMHTIRKGQLKGSGKAALSVAQQFSSPFS</sequence>
<gene>
    <name evidence="1" type="ORF">SAMN06265784_10580</name>
</gene>
<accession>A0A1X7L6L3</accession>
<name>A0A1X7L6L3_9BURK</name>
<reference evidence="2" key="1">
    <citation type="submission" date="2017-04" db="EMBL/GenBank/DDBJ databases">
        <authorList>
            <person name="Varghese N."/>
            <person name="Submissions S."/>
        </authorList>
    </citation>
    <scope>NUCLEOTIDE SEQUENCE [LARGE SCALE GENOMIC DNA]</scope>
    <source>
        <strain evidence="2">LMG 29540</strain>
    </source>
</reference>
<evidence type="ECO:0000313" key="2">
    <source>
        <dbReference type="Proteomes" id="UP000193228"/>
    </source>
</evidence>
<protein>
    <submittedName>
        <fullName evidence="1">Uncharacterized protein</fullName>
    </submittedName>
</protein>
<dbReference type="Proteomes" id="UP000193228">
    <property type="component" value="Unassembled WGS sequence"/>
</dbReference>
<proteinExistence type="predicted"/>
<evidence type="ECO:0000313" key="1">
    <source>
        <dbReference type="EMBL" id="SMG49013.1"/>
    </source>
</evidence>